<dbReference type="OrthoDB" id="8182952at2759"/>
<dbReference type="PANTHER" id="PTHR22692:SF26">
    <property type="entry name" value="SH3 DOMAIN-CONTAINING PROTEIN"/>
    <property type="match status" value="1"/>
</dbReference>
<gene>
    <name evidence="2" type="ORF">DICVIV_11839</name>
</gene>
<organism evidence="2 3">
    <name type="scientific">Dictyocaulus viviparus</name>
    <name type="common">Bovine lungworm</name>
    <dbReference type="NCBI Taxonomy" id="29172"/>
    <lineage>
        <taxon>Eukaryota</taxon>
        <taxon>Metazoa</taxon>
        <taxon>Ecdysozoa</taxon>
        <taxon>Nematoda</taxon>
        <taxon>Chromadorea</taxon>
        <taxon>Rhabditida</taxon>
        <taxon>Rhabditina</taxon>
        <taxon>Rhabditomorpha</taxon>
        <taxon>Strongyloidea</taxon>
        <taxon>Metastrongylidae</taxon>
        <taxon>Dictyocaulus</taxon>
    </lineage>
</organism>
<dbReference type="InterPro" id="IPR000299">
    <property type="entry name" value="FERM_domain"/>
</dbReference>
<dbReference type="STRING" id="29172.A0A0D8XC44"/>
<proteinExistence type="predicted"/>
<name>A0A0D8XC44_DICVI</name>
<dbReference type="InterPro" id="IPR011993">
    <property type="entry name" value="PH-like_dom_sf"/>
</dbReference>
<keyword evidence="3" id="KW-1185">Reference proteome</keyword>
<dbReference type="Gene3D" id="2.30.29.30">
    <property type="entry name" value="Pleckstrin-homology domain (PH domain)/Phosphotyrosine-binding domain (PTB)"/>
    <property type="match status" value="1"/>
</dbReference>
<accession>A0A0D8XC44</accession>
<sequence>MKRNTWMYPLRFDDSSYIEMMYSQIIHDYLDGLLFTKNLNGELRNCTPDQISKLAVCIYLTTEEGMRNDITTHTVESLVPSVVFRSWSISTQCWVEKFKSQLERIGPDIRITHAKALFLKSLSNWPLFGYTMFRLKCVLRNRKEMKPSYLAVGKEGVKLIEEKSSVVVDEWSYNMIIDANVHIGAKSMEMLVYKRKATLAYDFLTDESSTIARLVSQYTVAVNKYEELSNC</sequence>
<evidence type="ECO:0000259" key="1">
    <source>
        <dbReference type="PROSITE" id="PS50057"/>
    </source>
</evidence>
<dbReference type="PROSITE" id="PS50057">
    <property type="entry name" value="FERM_3"/>
    <property type="match status" value="1"/>
</dbReference>
<evidence type="ECO:0000313" key="2">
    <source>
        <dbReference type="EMBL" id="KJH42170.1"/>
    </source>
</evidence>
<dbReference type="Proteomes" id="UP000053766">
    <property type="component" value="Unassembled WGS sequence"/>
</dbReference>
<evidence type="ECO:0000313" key="3">
    <source>
        <dbReference type="Proteomes" id="UP000053766"/>
    </source>
</evidence>
<dbReference type="SUPFAM" id="SSF50729">
    <property type="entry name" value="PH domain-like"/>
    <property type="match status" value="1"/>
</dbReference>
<feature type="domain" description="FERM" evidence="1">
    <location>
        <begin position="1"/>
        <end position="226"/>
    </location>
</feature>
<reference evidence="2 3" key="1">
    <citation type="submission" date="2013-11" db="EMBL/GenBank/DDBJ databases">
        <title>Draft genome of the bovine lungworm Dictyocaulus viviparus.</title>
        <authorList>
            <person name="Mitreva M."/>
        </authorList>
    </citation>
    <scope>NUCLEOTIDE SEQUENCE [LARGE SCALE GENOMIC DNA]</scope>
    <source>
        <strain evidence="2 3">HannoverDv2000</strain>
    </source>
</reference>
<dbReference type="AlphaFoldDB" id="A0A0D8XC44"/>
<dbReference type="EMBL" id="KN716700">
    <property type="protein sequence ID" value="KJH42170.1"/>
    <property type="molecule type" value="Genomic_DNA"/>
</dbReference>
<reference evidence="3" key="2">
    <citation type="journal article" date="2016" name="Sci. Rep.">
        <title>Dictyocaulus viviparus genome, variome and transcriptome elucidate lungworm biology and support future intervention.</title>
        <authorList>
            <person name="McNulty S.N."/>
            <person name="Strube C."/>
            <person name="Rosa B.A."/>
            <person name="Martin J.C."/>
            <person name="Tyagi R."/>
            <person name="Choi Y.J."/>
            <person name="Wang Q."/>
            <person name="Hallsworth Pepin K."/>
            <person name="Zhang X."/>
            <person name="Ozersky P."/>
            <person name="Wilson R.K."/>
            <person name="Sternberg P.W."/>
            <person name="Gasser R.B."/>
            <person name="Mitreva M."/>
        </authorList>
    </citation>
    <scope>NUCLEOTIDE SEQUENCE [LARGE SCALE GENOMIC DNA]</scope>
    <source>
        <strain evidence="3">HannoverDv2000</strain>
    </source>
</reference>
<protein>
    <recommendedName>
        <fullName evidence="1">FERM domain-containing protein</fullName>
    </recommendedName>
</protein>
<dbReference type="PANTHER" id="PTHR22692">
    <property type="entry name" value="MYOSIN VII, XV"/>
    <property type="match status" value="1"/>
</dbReference>
<dbReference type="InterPro" id="IPR051567">
    <property type="entry name" value="Unconventional_Myosin_ATPase"/>
</dbReference>